<evidence type="ECO:0000313" key="2">
    <source>
        <dbReference type="Proteomes" id="UP000294855"/>
    </source>
</evidence>
<proteinExistence type="predicted"/>
<gene>
    <name evidence="1" type="ORF">C7391_1336</name>
</gene>
<dbReference type="EMBL" id="SNYS01000010">
    <property type="protein sequence ID" value="TDQ67785.1"/>
    <property type="molecule type" value="Genomic_DNA"/>
</dbReference>
<keyword evidence="2" id="KW-1185">Reference proteome</keyword>
<reference evidence="1 2" key="1">
    <citation type="submission" date="2019-03" db="EMBL/GenBank/DDBJ databases">
        <title>Genomic Encyclopedia of Type Strains, Phase IV (KMG-IV): sequencing the most valuable type-strain genomes for metagenomic binning, comparative biology and taxonomic classification.</title>
        <authorList>
            <person name="Goeker M."/>
        </authorList>
    </citation>
    <scope>NUCLEOTIDE SEQUENCE [LARGE SCALE GENOMIC DNA]</scope>
    <source>
        <strain evidence="1 2">DSM 13328</strain>
    </source>
</reference>
<evidence type="ECO:0000313" key="1">
    <source>
        <dbReference type="EMBL" id="TDQ67785.1"/>
    </source>
</evidence>
<sequence length="62" mass="7249">MNAESFSDIFTYVGKAPERTPEEQKRIDLLIKQANIELEEQIKEMEESIKRREAGNSSNKYD</sequence>
<name>A0A484F2E2_9EURY</name>
<dbReference type="Proteomes" id="UP000294855">
    <property type="component" value="Unassembled WGS sequence"/>
</dbReference>
<dbReference type="AlphaFoldDB" id="A0A484F2E2"/>
<organism evidence="1 2">
    <name type="scientific">Methanimicrococcus blatticola</name>
    <dbReference type="NCBI Taxonomy" id="91560"/>
    <lineage>
        <taxon>Archaea</taxon>
        <taxon>Methanobacteriati</taxon>
        <taxon>Methanobacteriota</taxon>
        <taxon>Stenosarchaea group</taxon>
        <taxon>Methanomicrobia</taxon>
        <taxon>Methanosarcinales</taxon>
        <taxon>Methanosarcinaceae</taxon>
        <taxon>Methanimicrococcus</taxon>
    </lineage>
</organism>
<accession>A0A484F2E2</accession>
<dbReference type="RefSeq" id="WP_133517789.1">
    <property type="nucleotide sequence ID" value="NZ_JAHDUW010000001.1"/>
</dbReference>
<protein>
    <submittedName>
        <fullName evidence="1">Uncharacterized protein</fullName>
    </submittedName>
</protein>
<comment type="caution">
    <text evidence="1">The sequence shown here is derived from an EMBL/GenBank/DDBJ whole genome shotgun (WGS) entry which is preliminary data.</text>
</comment>